<dbReference type="EMBL" id="CYKH01000422">
    <property type="protein sequence ID" value="CUF86044.1"/>
    <property type="molecule type" value="Genomic_DNA"/>
</dbReference>
<feature type="non-terminal residue" evidence="1">
    <location>
        <position position="240"/>
    </location>
</feature>
<sequence length="240" mass="27262">FFKIGLPSCSQYASSFAVSPGAAKPFECLQHWASIGVQRVSRSRYARDAHQIGQRVHPASCPVGCHTAQGGHFADSVAPQLDEFNRHAQLESAITESELSYLKSKKRIDTLLDYRKERDTIQHESNVVKFLDKYKTDIDELFAWLDPEVRDFKLRRSQDSDDAGDTYAQHLCKHMPPLTHLHPYYDEDKRQKTAMLGNDYSTIADDLLKNSFPDNGQKEYNPIQCLIAPPRHGKSLVLAQ</sequence>
<feature type="non-terminal residue" evidence="1">
    <location>
        <position position="1"/>
    </location>
</feature>
<gene>
    <name evidence="1" type="ORF">BSAL_66505</name>
</gene>
<dbReference type="Proteomes" id="UP000051952">
    <property type="component" value="Unassembled WGS sequence"/>
</dbReference>
<evidence type="ECO:0000313" key="2">
    <source>
        <dbReference type="Proteomes" id="UP000051952"/>
    </source>
</evidence>
<name>A0A0S4ITK7_BODSA</name>
<evidence type="ECO:0000313" key="1">
    <source>
        <dbReference type="EMBL" id="CUF86044.1"/>
    </source>
</evidence>
<keyword evidence="2" id="KW-1185">Reference proteome</keyword>
<accession>A0A0S4ITK7</accession>
<proteinExistence type="predicted"/>
<reference evidence="2" key="1">
    <citation type="submission" date="2015-09" db="EMBL/GenBank/DDBJ databases">
        <authorList>
            <consortium name="Pathogen Informatics"/>
        </authorList>
    </citation>
    <scope>NUCLEOTIDE SEQUENCE [LARGE SCALE GENOMIC DNA]</scope>
    <source>
        <strain evidence="2">Lake Konstanz</strain>
    </source>
</reference>
<protein>
    <submittedName>
        <fullName evidence="1">Uncharacterized protein</fullName>
    </submittedName>
</protein>
<dbReference type="AlphaFoldDB" id="A0A0S4ITK7"/>
<dbReference type="VEuPathDB" id="TriTrypDB:BSAL_66505"/>
<organism evidence="1 2">
    <name type="scientific">Bodo saltans</name>
    <name type="common">Flagellated protozoan</name>
    <dbReference type="NCBI Taxonomy" id="75058"/>
    <lineage>
        <taxon>Eukaryota</taxon>
        <taxon>Discoba</taxon>
        <taxon>Euglenozoa</taxon>
        <taxon>Kinetoplastea</taxon>
        <taxon>Metakinetoplastina</taxon>
        <taxon>Eubodonida</taxon>
        <taxon>Bodonidae</taxon>
        <taxon>Bodo</taxon>
    </lineage>
</organism>